<keyword evidence="2" id="KW-0472">Membrane</keyword>
<dbReference type="OrthoDB" id="5419608at2759"/>
<feature type="compositionally biased region" description="Polar residues" evidence="1">
    <location>
        <begin position="503"/>
        <end position="524"/>
    </location>
</feature>
<reference evidence="5" key="1">
    <citation type="journal article" date="2021" name="BMC Genomics">
        <title>Chromosome-level genome assembly and manually-curated proteome of model necrotroph Parastagonospora nodorum Sn15 reveals a genome-wide trove of candidate effector homologs, and redundancy of virulence-related functions within an accessory chromosome.</title>
        <authorList>
            <person name="Bertazzoni S."/>
            <person name="Jones D.A.B."/>
            <person name="Phan H.T."/>
            <person name="Tan K.-C."/>
            <person name="Hane J.K."/>
        </authorList>
    </citation>
    <scope>NUCLEOTIDE SEQUENCE [LARGE SCALE GENOMIC DNA]</scope>
    <source>
        <strain evidence="5">SN15 / ATCC MYA-4574 / FGSC 10173)</strain>
    </source>
</reference>
<evidence type="ECO:0000256" key="3">
    <source>
        <dbReference type="SAM" id="SignalP"/>
    </source>
</evidence>
<feature type="signal peptide" evidence="3">
    <location>
        <begin position="1"/>
        <end position="21"/>
    </location>
</feature>
<protein>
    <recommendedName>
        <fullName evidence="6">Mid2 domain-containing protein</fullName>
    </recommendedName>
</protein>
<accession>A0A7U2EYV8</accession>
<feature type="compositionally biased region" description="Pro residues" evidence="1">
    <location>
        <begin position="354"/>
        <end position="363"/>
    </location>
</feature>
<dbReference type="AlphaFoldDB" id="A0A7U2EYV8"/>
<keyword evidence="2" id="KW-0812">Transmembrane</keyword>
<feature type="compositionally biased region" description="Low complexity" evidence="1">
    <location>
        <begin position="482"/>
        <end position="499"/>
    </location>
</feature>
<evidence type="ECO:0000256" key="1">
    <source>
        <dbReference type="SAM" id="MobiDB-lite"/>
    </source>
</evidence>
<feature type="region of interest" description="Disordered" evidence="1">
    <location>
        <begin position="481"/>
        <end position="592"/>
    </location>
</feature>
<feature type="compositionally biased region" description="Polar residues" evidence="1">
    <location>
        <begin position="116"/>
        <end position="135"/>
    </location>
</feature>
<feature type="region of interest" description="Disordered" evidence="1">
    <location>
        <begin position="385"/>
        <end position="466"/>
    </location>
</feature>
<keyword evidence="5" id="KW-1185">Reference proteome</keyword>
<evidence type="ECO:0008006" key="6">
    <source>
        <dbReference type="Google" id="ProtNLM"/>
    </source>
</evidence>
<dbReference type="EMBL" id="CP069026">
    <property type="protein sequence ID" value="QRC94428.1"/>
    <property type="molecule type" value="Genomic_DNA"/>
</dbReference>
<dbReference type="Proteomes" id="UP000663193">
    <property type="component" value="Chromosome 4"/>
</dbReference>
<keyword evidence="3" id="KW-0732">Signal</keyword>
<feature type="compositionally biased region" description="Low complexity" evidence="1">
    <location>
        <begin position="201"/>
        <end position="223"/>
    </location>
</feature>
<evidence type="ECO:0000313" key="5">
    <source>
        <dbReference type="Proteomes" id="UP000663193"/>
    </source>
</evidence>
<sequence>MHSLRGWKWMIWGGLIGSVAAVPRPIITPAPQPGVEVWLKRQEPDAASFAEVLLTAIPLSLRQIAATNAPAVSSILWREFLDDNRPQWFLNLPYDIQSYLVKEFGPETARLPTPPSQTTDGQATPTQSSWQWPISTGDLRSSQTVSSVSYSASSASAQSSANSARTSTSASASASPSRSLSVTVFSTVTLATSSSYTASTSSTRSATVSSTASSTVASSTARTNSGSTPSATFDPISPPASNSELTRTQKIGLGIGISLGIFGAAAMLLGCCFLLRRRRNKHEDGSQPPSSPGFIPRFAFQDKSTENLEHRRPLNPAHNQFGLDHGNTNWEDEGYDPYESTAYDPAPMAMGTSPHPPAYPPREAPQQMTMQDAQPIMAPALFHTHSSNRARGKRTSYSSLHSVKELSEPDENAESPVLGRQTTPLQRKRRPSMPMVLEIPSVPRSATIKRKPVPESPTGISPAAEAASKSLLRPSIRHVEYSGSSSSGLALSSNSSNGAYHTDPTSPISPLSQNAPVNSFSNDYSYVEDYGPEYQNGYLDQEDGLYGGHRSLDRYPTPSPPRRSSKTEWPLRNMSIGHKRSKSPMWDRVYEG</sequence>
<evidence type="ECO:0000313" key="4">
    <source>
        <dbReference type="EMBL" id="QRC94428.1"/>
    </source>
</evidence>
<dbReference type="VEuPathDB" id="FungiDB:JI435_076700"/>
<feature type="region of interest" description="Disordered" evidence="1">
    <location>
        <begin position="107"/>
        <end position="135"/>
    </location>
</feature>
<gene>
    <name evidence="4" type="ORF">JI435_076700</name>
</gene>
<feature type="transmembrane region" description="Helical" evidence="2">
    <location>
        <begin position="251"/>
        <end position="275"/>
    </location>
</feature>
<feature type="chain" id="PRO_5031353654" description="Mid2 domain-containing protein" evidence="3">
    <location>
        <begin position="22"/>
        <end position="592"/>
    </location>
</feature>
<proteinExistence type="predicted"/>
<organism evidence="4 5">
    <name type="scientific">Phaeosphaeria nodorum (strain SN15 / ATCC MYA-4574 / FGSC 10173)</name>
    <name type="common">Glume blotch fungus</name>
    <name type="synonym">Parastagonospora nodorum</name>
    <dbReference type="NCBI Taxonomy" id="321614"/>
    <lineage>
        <taxon>Eukaryota</taxon>
        <taxon>Fungi</taxon>
        <taxon>Dikarya</taxon>
        <taxon>Ascomycota</taxon>
        <taxon>Pezizomycotina</taxon>
        <taxon>Dothideomycetes</taxon>
        <taxon>Pleosporomycetidae</taxon>
        <taxon>Pleosporales</taxon>
        <taxon>Pleosporineae</taxon>
        <taxon>Phaeosphaeriaceae</taxon>
        <taxon>Parastagonospora</taxon>
    </lineage>
</organism>
<keyword evidence="2" id="KW-1133">Transmembrane helix</keyword>
<feature type="region of interest" description="Disordered" evidence="1">
    <location>
        <begin position="201"/>
        <end position="243"/>
    </location>
</feature>
<feature type="region of interest" description="Disordered" evidence="1">
    <location>
        <begin position="312"/>
        <end position="368"/>
    </location>
</feature>
<name>A0A7U2EYV8_PHANO</name>
<evidence type="ECO:0000256" key="2">
    <source>
        <dbReference type="SAM" id="Phobius"/>
    </source>
</evidence>